<dbReference type="InterPro" id="IPR036388">
    <property type="entry name" value="WH-like_DNA-bd_sf"/>
</dbReference>
<dbReference type="GO" id="GO:0000976">
    <property type="term" value="F:transcription cis-regulatory region binding"/>
    <property type="evidence" value="ECO:0007669"/>
    <property type="project" value="TreeGrafter"/>
</dbReference>
<accession>A0A401LM89</accession>
<evidence type="ECO:0000313" key="6">
    <source>
        <dbReference type="Proteomes" id="UP000266091"/>
    </source>
</evidence>
<dbReference type="PANTHER" id="PTHR30126:SF40">
    <property type="entry name" value="HTH-TYPE TRANSCRIPTIONAL REGULATOR GLTR"/>
    <property type="match status" value="1"/>
</dbReference>
<evidence type="ECO:0008006" key="7">
    <source>
        <dbReference type="Google" id="ProtNLM"/>
    </source>
</evidence>
<comment type="similarity">
    <text evidence="1">Belongs to the LysR transcriptional regulatory family.</text>
</comment>
<organism evidence="5 6">
    <name type="scientific">Mesosutterella multiformis</name>
    <dbReference type="NCBI Taxonomy" id="2259133"/>
    <lineage>
        <taxon>Bacteria</taxon>
        <taxon>Pseudomonadati</taxon>
        <taxon>Pseudomonadota</taxon>
        <taxon>Betaproteobacteria</taxon>
        <taxon>Burkholderiales</taxon>
        <taxon>Sutterellaceae</taxon>
        <taxon>Mesosutterella</taxon>
    </lineage>
</organism>
<dbReference type="PANTHER" id="PTHR30126">
    <property type="entry name" value="HTH-TYPE TRANSCRIPTIONAL REGULATOR"/>
    <property type="match status" value="1"/>
</dbReference>
<dbReference type="Gene3D" id="3.40.190.10">
    <property type="entry name" value="Periplasmic binding protein-like II"/>
    <property type="match status" value="2"/>
</dbReference>
<reference evidence="5 6" key="1">
    <citation type="journal article" date="2018" name="Int. J. Syst. Evol. Microbiol.">
        <title>Mesosutterella multiformis gen. nov., sp. nov., a member of the family Sutterellaceae and Sutterella megalosphaeroides sp. nov., isolated from human faeces.</title>
        <authorList>
            <person name="Sakamoto M."/>
            <person name="Ikeyama N."/>
            <person name="Kunihiro T."/>
            <person name="Iino T."/>
            <person name="Yuki M."/>
            <person name="Ohkuma M."/>
        </authorList>
    </citation>
    <scope>NUCLEOTIDE SEQUENCE [LARGE SCALE GENOMIC DNA]</scope>
    <source>
        <strain evidence="5 6">4NBBH2</strain>
    </source>
</reference>
<evidence type="ECO:0000256" key="4">
    <source>
        <dbReference type="ARBA" id="ARBA00023163"/>
    </source>
</evidence>
<keyword evidence="6" id="KW-1185">Reference proteome</keyword>
<gene>
    <name evidence="5" type="ORF">MESMUL_15930</name>
</gene>
<accession>A0A388SFK0</accession>
<sequence length="282" mass="30907">MKKSLIPDTWLMLLQLEELGSFSKVGERRGIAPSSVKRRLDDLQSRFDQPIYRAEPTGVFFTAFGTRLAAGIRTSVKTLLESDEKPEPVTLTVFRDPRVAAARILPLFSKAAEEGAVSFSLTVSEADRESADLAITARIADGTSPRNRIASVPWVLTASPGLIRRTGVPYSPEDFSRIPVIFLQADRAMLKSLELAGKTARTHFVPDMETGIMLAKSGAGIFFGADPGVIEREIRRNELTVVPFFKGIELQIAAEANPAVRKLIPELRSLFEEYGKGCGGEN</sequence>
<evidence type="ECO:0000256" key="3">
    <source>
        <dbReference type="ARBA" id="ARBA00023125"/>
    </source>
</evidence>
<dbReference type="GO" id="GO:0006355">
    <property type="term" value="P:regulation of DNA-templated transcription"/>
    <property type="evidence" value="ECO:0007669"/>
    <property type="project" value="TreeGrafter"/>
</dbReference>
<evidence type="ECO:0000313" key="5">
    <source>
        <dbReference type="EMBL" id="GBO94239.1"/>
    </source>
</evidence>
<proteinExistence type="inferred from homology"/>
<comment type="caution">
    <text evidence="5">The sequence shown here is derived from an EMBL/GenBank/DDBJ whole genome shotgun (WGS) entry which is preliminary data.</text>
</comment>
<dbReference type="InterPro" id="IPR036390">
    <property type="entry name" value="WH_DNA-bd_sf"/>
</dbReference>
<name>A0A388SFK0_9BURK</name>
<evidence type="ECO:0000256" key="1">
    <source>
        <dbReference type="ARBA" id="ARBA00009437"/>
    </source>
</evidence>
<dbReference type="Proteomes" id="UP000266091">
    <property type="component" value="Unassembled WGS sequence"/>
</dbReference>
<keyword evidence="3" id="KW-0238">DNA-binding</keyword>
<dbReference type="EMBL" id="BGZJ01000001">
    <property type="protein sequence ID" value="GBO94239.1"/>
    <property type="molecule type" value="Genomic_DNA"/>
</dbReference>
<dbReference type="SUPFAM" id="SSF46785">
    <property type="entry name" value="Winged helix' DNA-binding domain"/>
    <property type="match status" value="1"/>
</dbReference>
<protein>
    <recommendedName>
        <fullName evidence="7">LysR family transcriptional regulator</fullName>
    </recommendedName>
</protein>
<dbReference type="OrthoDB" id="8587114at2"/>
<keyword evidence="4" id="KW-0804">Transcription</keyword>
<evidence type="ECO:0000256" key="2">
    <source>
        <dbReference type="ARBA" id="ARBA00023015"/>
    </source>
</evidence>
<dbReference type="Gene3D" id="1.10.10.10">
    <property type="entry name" value="Winged helix-like DNA-binding domain superfamily/Winged helix DNA-binding domain"/>
    <property type="match status" value="1"/>
</dbReference>
<dbReference type="SUPFAM" id="SSF53850">
    <property type="entry name" value="Periplasmic binding protein-like II"/>
    <property type="match status" value="1"/>
</dbReference>
<dbReference type="RefSeq" id="WP_116270475.1">
    <property type="nucleotide sequence ID" value="NZ_BGZJ01000001.1"/>
</dbReference>
<keyword evidence="2" id="KW-0805">Transcription regulation</keyword>
<dbReference type="AlphaFoldDB" id="A0A388SFK0"/>